<dbReference type="PROSITE" id="PS00622">
    <property type="entry name" value="HTH_LUXR_1"/>
    <property type="match status" value="1"/>
</dbReference>
<dbReference type="PANTHER" id="PTHR44688:SF16">
    <property type="entry name" value="DNA-BINDING TRANSCRIPTIONAL ACTIVATOR DEVR_DOSR"/>
    <property type="match status" value="1"/>
</dbReference>
<evidence type="ECO:0000256" key="2">
    <source>
        <dbReference type="ARBA" id="ARBA00023012"/>
    </source>
</evidence>
<dbReference type="InterPro" id="IPR001789">
    <property type="entry name" value="Sig_transdc_resp-reg_receiver"/>
</dbReference>
<name>A0A9E5JRZ7_9GAMM</name>
<dbReference type="GO" id="GO:0000160">
    <property type="term" value="P:phosphorelay signal transduction system"/>
    <property type="evidence" value="ECO:0007669"/>
    <property type="project" value="UniProtKB-KW"/>
</dbReference>
<dbReference type="PANTHER" id="PTHR44688">
    <property type="entry name" value="DNA-BINDING TRANSCRIPTIONAL ACTIVATOR DEVR_DOSR"/>
    <property type="match status" value="1"/>
</dbReference>
<evidence type="ECO:0000256" key="1">
    <source>
        <dbReference type="ARBA" id="ARBA00022553"/>
    </source>
</evidence>
<gene>
    <name evidence="9" type="ORF">G8770_07895</name>
</gene>
<evidence type="ECO:0000313" key="9">
    <source>
        <dbReference type="EMBL" id="NHO65459.1"/>
    </source>
</evidence>
<keyword evidence="2" id="KW-0902">Two-component regulatory system</keyword>
<dbReference type="Gene3D" id="3.40.50.2300">
    <property type="match status" value="1"/>
</dbReference>
<evidence type="ECO:0000256" key="6">
    <source>
        <dbReference type="PROSITE-ProRule" id="PRU00169"/>
    </source>
</evidence>
<dbReference type="PROSITE" id="PS50110">
    <property type="entry name" value="RESPONSE_REGULATORY"/>
    <property type="match status" value="1"/>
</dbReference>
<comment type="caution">
    <text evidence="9">The sequence shown here is derived from an EMBL/GenBank/DDBJ whole genome shotgun (WGS) entry which is preliminary data.</text>
</comment>
<evidence type="ECO:0000256" key="5">
    <source>
        <dbReference type="ARBA" id="ARBA00023163"/>
    </source>
</evidence>
<sequence>MTIQQTVFIVDDNQDFRDSLAWLLEGAGYQVKAFESAEDFLFTYRQEPGCLLLDVRMSGMSGLALQQELIRRGEVIPVIIITGHGDVPVAVQAMKNDAVDFIEKPFEDTAMLSLIEDTLSSTAEQFEQQQRKAEVLACWSELSRRELDVAKLVMNGLANREIAEQLGISIKTVEIHRSRVMSKMQVKRLAEFMDKVSLIKHEL</sequence>
<dbReference type="Proteomes" id="UP000787472">
    <property type="component" value="Unassembled WGS sequence"/>
</dbReference>
<keyword evidence="1 6" id="KW-0597">Phosphoprotein</keyword>
<dbReference type="SMART" id="SM00421">
    <property type="entry name" value="HTH_LUXR"/>
    <property type="match status" value="1"/>
</dbReference>
<evidence type="ECO:0000256" key="3">
    <source>
        <dbReference type="ARBA" id="ARBA00023015"/>
    </source>
</evidence>
<evidence type="ECO:0000259" key="8">
    <source>
        <dbReference type="PROSITE" id="PS50110"/>
    </source>
</evidence>
<dbReference type="AlphaFoldDB" id="A0A9E5JRZ7"/>
<dbReference type="Gene3D" id="1.10.10.10">
    <property type="entry name" value="Winged helix-like DNA-binding domain superfamily/Winged helix DNA-binding domain"/>
    <property type="match status" value="1"/>
</dbReference>
<dbReference type="RefSeq" id="WP_167184384.1">
    <property type="nucleotide sequence ID" value="NZ_JAAONZ010000004.1"/>
</dbReference>
<keyword evidence="4" id="KW-0238">DNA-binding</keyword>
<dbReference type="SMART" id="SM00448">
    <property type="entry name" value="REC"/>
    <property type="match status" value="1"/>
</dbReference>
<dbReference type="CDD" id="cd06170">
    <property type="entry name" value="LuxR_C_like"/>
    <property type="match status" value="1"/>
</dbReference>
<dbReference type="PRINTS" id="PR00038">
    <property type="entry name" value="HTHLUXR"/>
</dbReference>
<feature type="domain" description="Response regulatory" evidence="8">
    <location>
        <begin position="6"/>
        <end position="119"/>
    </location>
</feature>
<dbReference type="Pfam" id="PF00196">
    <property type="entry name" value="GerE"/>
    <property type="match status" value="1"/>
</dbReference>
<dbReference type="GO" id="GO:0006355">
    <property type="term" value="P:regulation of DNA-templated transcription"/>
    <property type="evidence" value="ECO:0007669"/>
    <property type="project" value="InterPro"/>
</dbReference>
<dbReference type="InterPro" id="IPR011006">
    <property type="entry name" value="CheY-like_superfamily"/>
</dbReference>
<organism evidence="9 10">
    <name type="scientific">Pseudomaricurvus hydrocarbonicus</name>
    <dbReference type="NCBI Taxonomy" id="1470433"/>
    <lineage>
        <taxon>Bacteria</taxon>
        <taxon>Pseudomonadati</taxon>
        <taxon>Pseudomonadota</taxon>
        <taxon>Gammaproteobacteria</taxon>
        <taxon>Cellvibrionales</taxon>
        <taxon>Cellvibrionaceae</taxon>
        <taxon>Pseudomaricurvus</taxon>
    </lineage>
</organism>
<protein>
    <submittedName>
        <fullName evidence="9">Response regulator transcription factor</fullName>
    </submittedName>
</protein>
<dbReference type="CDD" id="cd17537">
    <property type="entry name" value="REC_FixJ"/>
    <property type="match status" value="1"/>
</dbReference>
<dbReference type="InterPro" id="IPR016032">
    <property type="entry name" value="Sig_transdc_resp-reg_C-effctor"/>
</dbReference>
<reference evidence="9" key="1">
    <citation type="submission" date="2020-03" db="EMBL/GenBank/DDBJ databases">
        <authorList>
            <person name="Guo F."/>
        </authorList>
    </citation>
    <scope>NUCLEOTIDE SEQUENCE</scope>
    <source>
        <strain evidence="9">JCM 30134</strain>
    </source>
</reference>
<dbReference type="InterPro" id="IPR000792">
    <property type="entry name" value="Tscrpt_reg_LuxR_C"/>
</dbReference>
<proteinExistence type="predicted"/>
<dbReference type="SUPFAM" id="SSF46894">
    <property type="entry name" value="C-terminal effector domain of the bipartite response regulators"/>
    <property type="match status" value="1"/>
</dbReference>
<dbReference type="EMBL" id="JAAONZ010000004">
    <property type="protein sequence ID" value="NHO65459.1"/>
    <property type="molecule type" value="Genomic_DNA"/>
</dbReference>
<evidence type="ECO:0000256" key="4">
    <source>
        <dbReference type="ARBA" id="ARBA00023125"/>
    </source>
</evidence>
<dbReference type="SUPFAM" id="SSF52172">
    <property type="entry name" value="CheY-like"/>
    <property type="match status" value="1"/>
</dbReference>
<dbReference type="GO" id="GO:0003677">
    <property type="term" value="F:DNA binding"/>
    <property type="evidence" value="ECO:0007669"/>
    <property type="project" value="UniProtKB-KW"/>
</dbReference>
<dbReference type="FunFam" id="3.40.50.2300:FF:000018">
    <property type="entry name" value="DNA-binding transcriptional regulator NtrC"/>
    <property type="match status" value="1"/>
</dbReference>
<keyword evidence="3" id="KW-0805">Transcription regulation</keyword>
<feature type="modified residue" description="4-aspartylphosphate" evidence="6">
    <location>
        <position position="54"/>
    </location>
</feature>
<dbReference type="Pfam" id="PF00072">
    <property type="entry name" value="Response_reg"/>
    <property type="match status" value="1"/>
</dbReference>
<evidence type="ECO:0000259" key="7">
    <source>
        <dbReference type="PROSITE" id="PS50043"/>
    </source>
</evidence>
<evidence type="ECO:0000313" key="10">
    <source>
        <dbReference type="Proteomes" id="UP000787472"/>
    </source>
</evidence>
<dbReference type="PROSITE" id="PS50043">
    <property type="entry name" value="HTH_LUXR_2"/>
    <property type="match status" value="1"/>
</dbReference>
<dbReference type="InterPro" id="IPR036388">
    <property type="entry name" value="WH-like_DNA-bd_sf"/>
</dbReference>
<keyword evidence="5" id="KW-0804">Transcription</keyword>
<keyword evidence="10" id="KW-1185">Reference proteome</keyword>
<feature type="domain" description="HTH luxR-type" evidence="7">
    <location>
        <begin position="135"/>
        <end position="200"/>
    </location>
</feature>
<accession>A0A9E5JRZ7</accession>